<protein>
    <submittedName>
        <fullName evidence="1">Uncharacterized protein</fullName>
    </submittedName>
</protein>
<sequence length="63" mass="7459">MMEKLPEEERGEGLRFWMEGRFGKLKTIKRKYLNHSFKNNKSNGEKLVSHVGDFLFLPMPAFI</sequence>
<comment type="caution">
    <text evidence="1">The sequence shown here is derived from an EMBL/GenBank/DDBJ whole genome shotgun (WGS) entry which is preliminary data.</text>
</comment>
<proteinExistence type="predicted"/>
<evidence type="ECO:0000313" key="2">
    <source>
        <dbReference type="Proteomes" id="UP001603857"/>
    </source>
</evidence>
<gene>
    <name evidence="1" type="ORF">Fmac_012873</name>
</gene>
<name>A0ABD1MRJ0_9FABA</name>
<dbReference type="AlphaFoldDB" id="A0ABD1MRJ0"/>
<dbReference type="Proteomes" id="UP001603857">
    <property type="component" value="Unassembled WGS sequence"/>
</dbReference>
<organism evidence="1 2">
    <name type="scientific">Flemingia macrophylla</name>
    <dbReference type="NCBI Taxonomy" id="520843"/>
    <lineage>
        <taxon>Eukaryota</taxon>
        <taxon>Viridiplantae</taxon>
        <taxon>Streptophyta</taxon>
        <taxon>Embryophyta</taxon>
        <taxon>Tracheophyta</taxon>
        <taxon>Spermatophyta</taxon>
        <taxon>Magnoliopsida</taxon>
        <taxon>eudicotyledons</taxon>
        <taxon>Gunneridae</taxon>
        <taxon>Pentapetalae</taxon>
        <taxon>rosids</taxon>
        <taxon>fabids</taxon>
        <taxon>Fabales</taxon>
        <taxon>Fabaceae</taxon>
        <taxon>Papilionoideae</taxon>
        <taxon>50 kb inversion clade</taxon>
        <taxon>NPAAA clade</taxon>
        <taxon>indigoferoid/millettioid clade</taxon>
        <taxon>Phaseoleae</taxon>
        <taxon>Flemingia</taxon>
    </lineage>
</organism>
<evidence type="ECO:0000313" key="1">
    <source>
        <dbReference type="EMBL" id="KAL2338427.1"/>
    </source>
</evidence>
<accession>A0ABD1MRJ0</accession>
<keyword evidence="2" id="KW-1185">Reference proteome</keyword>
<reference evidence="1 2" key="1">
    <citation type="submission" date="2024-08" db="EMBL/GenBank/DDBJ databases">
        <title>Insights into the chromosomal genome structure of Flemingia macrophylla.</title>
        <authorList>
            <person name="Ding Y."/>
            <person name="Zhao Y."/>
            <person name="Bi W."/>
            <person name="Wu M."/>
            <person name="Zhao G."/>
            <person name="Gong Y."/>
            <person name="Li W."/>
            <person name="Zhang P."/>
        </authorList>
    </citation>
    <scope>NUCLEOTIDE SEQUENCE [LARGE SCALE GENOMIC DNA]</scope>
    <source>
        <strain evidence="1">DYQJB</strain>
        <tissue evidence="1">Leaf</tissue>
    </source>
</reference>
<dbReference type="EMBL" id="JBGMDY010000004">
    <property type="protein sequence ID" value="KAL2338427.1"/>
    <property type="molecule type" value="Genomic_DNA"/>
</dbReference>